<sequence length="322" mass="34202">MRRDFTRRQMIALSGATLYAGVAEANSLAPTHSMEGRAFASHWRVTAPSDVPLEPHRAAIDRILAKVDAQMSPWRQDSDVSRFNRTADACRVSGETAFVTRAALKIARESGGRFDPTVGPLVSQWGFGRITGVSGAWTALATDGDQLRKDISGLTIDLCGIAKGRALDLVDSYFMEAGLRDVLIDLGGELKSRGQHPSGRAWHVAVEDPRIGALSPVAGLRLPSGFSVATSGLRAQSYSLGDHIYSHIIDPHRARPVAGGAVSVSVLAPDAMIADGWATALVAAADQGPDVARQNGLSALFLFAMDTGLSATTTGDFDRHML</sequence>
<accession>A0A2T5H0H4</accession>
<dbReference type="RefSeq" id="WP_107818200.1">
    <property type="nucleotide sequence ID" value="NZ_QAOH01000038.1"/>
</dbReference>
<dbReference type="PIRSF" id="PIRSF006268">
    <property type="entry name" value="ApbE"/>
    <property type="match status" value="1"/>
</dbReference>
<evidence type="ECO:0000256" key="9">
    <source>
        <dbReference type="ARBA" id="ARBA00048540"/>
    </source>
</evidence>
<comment type="cofactor">
    <cofactor evidence="11">
        <name>Mg(2+)</name>
        <dbReference type="ChEBI" id="CHEBI:18420"/>
    </cofactor>
    <cofactor evidence="11">
        <name>Mn(2+)</name>
        <dbReference type="ChEBI" id="CHEBI:29035"/>
    </cofactor>
    <text evidence="11">Magnesium. Can also use manganese.</text>
</comment>
<dbReference type="OrthoDB" id="9778595at2"/>
<evidence type="ECO:0000313" key="12">
    <source>
        <dbReference type="EMBL" id="PTQ65057.1"/>
    </source>
</evidence>
<dbReference type="AlphaFoldDB" id="A0A2T5H0H4"/>
<evidence type="ECO:0000256" key="7">
    <source>
        <dbReference type="ARBA" id="ARBA00022842"/>
    </source>
</evidence>
<evidence type="ECO:0000256" key="4">
    <source>
        <dbReference type="ARBA" id="ARBA00022679"/>
    </source>
</evidence>
<organism evidence="12 13">
    <name type="scientific">Celeribacter persicus</name>
    <dbReference type="NCBI Taxonomy" id="1651082"/>
    <lineage>
        <taxon>Bacteria</taxon>
        <taxon>Pseudomonadati</taxon>
        <taxon>Pseudomonadota</taxon>
        <taxon>Alphaproteobacteria</taxon>
        <taxon>Rhodobacterales</taxon>
        <taxon>Roseobacteraceae</taxon>
        <taxon>Celeribacter</taxon>
    </lineage>
</organism>
<dbReference type="PANTHER" id="PTHR30040:SF2">
    <property type="entry name" value="FAD:PROTEIN FMN TRANSFERASE"/>
    <property type="match status" value="1"/>
</dbReference>
<evidence type="ECO:0000256" key="5">
    <source>
        <dbReference type="ARBA" id="ARBA00022723"/>
    </source>
</evidence>
<dbReference type="SUPFAM" id="SSF143631">
    <property type="entry name" value="ApbE-like"/>
    <property type="match status" value="1"/>
</dbReference>
<dbReference type="PROSITE" id="PS51318">
    <property type="entry name" value="TAT"/>
    <property type="match status" value="1"/>
</dbReference>
<dbReference type="GO" id="GO:0046872">
    <property type="term" value="F:metal ion binding"/>
    <property type="evidence" value="ECO:0007669"/>
    <property type="project" value="UniProtKB-UniRule"/>
</dbReference>
<comment type="caution">
    <text evidence="12">The sequence shown here is derived from an EMBL/GenBank/DDBJ whole genome shotgun (WGS) entry which is preliminary data.</text>
</comment>
<feature type="binding site" evidence="11">
    <location>
        <position position="279"/>
    </location>
    <ligand>
        <name>Mg(2+)</name>
        <dbReference type="ChEBI" id="CHEBI:18420"/>
    </ligand>
</feature>
<dbReference type="InterPro" id="IPR006311">
    <property type="entry name" value="TAT_signal"/>
</dbReference>
<evidence type="ECO:0000256" key="10">
    <source>
        <dbReference type="PIRNR" id="PIRNR006268"/>
    </source>
</evidence>
<dbReference type="Pfam" id="PF02424">
    <property type="entry name" value="ApbE"/>
    <property type="match status" value="1"/>
</dbReference>
<keyword evidence="4 10" id="KW-0808">Transferase</keyword>
<keyword evidence="7 10" id="KW-0460">Magnesium</keyword>
<feature type="binding site" evidence="11">
    <location>
        <position position="275"/>
    </location>
    <ligand>
        <name>Mg(2+)</name>
        <dbReference type="ChEBI" id="CHEBI:18420"/>
    </ligand>
</feature>
<name>A0A2T5H0H4_9RHOB</name>
<dbReference type="InterPro" id="IPR024932">
    <property type="entry name" value="ApbE"/>
</dbReference>
<dbReference type="EMBL" id="QAOH01000038">
    <property type="protein sequence ID" value="PTQ65057.1"/>
    <property type="molecule type" value="Genomic_DNA"/>
</dbReference>
<reference evidence="12 13" key="1">
    <citation type="submission" date="2018-04" db="EMBL/GenBank/DDBJ databases">
        <title>Genomic Encyclopedia of Archaeal and Bacterial Type Strains, Phase II (KMG-II): from individual species to whole genera.</title>
        <authorList>
            <person name="Goeker M."/>
        </authorList>
    </citation>
    <scope>NUCLEOTIDE SEQUENCE [LARGE SCALE GENOMIC DNA]</scope>
    <source>
        <strain evidence="12 13">DSM 100434</strain>
    </source>
</reference>
<evidence type="ECO:0000256" key="2">
    <source>
        <dbReference type="ARBA" id="ARBA00016337"/>
    </source>
</evidence>
<evidence type="ECO:0000256" key="6">
    <source>
        <dbReference type="ARBA" id="ARBA00022827"/>
    </source>
</evidence>
<evidence type="ECO:0000256" key="8">
    <source>
        <dbReference type="ARBA" id="ARBA00031306"/>
    </source>
</evidence>
<dbReference type="Proteomes" id="UP000244077">
    <property type="component" value="Unassembled WGS sequence"/>
</dbReference>
<dbReference type="GO" id="GO:0016740">
    <property type="term" value="F:transferase activity"/>
    <property type="evidence" value="ECO:0007669"/>
    <property type="project" value="UniProtKB-UniRule"/>
</dbReference>
<keyword evidence="3 10" id="KW-0285">Flavoprotein</keyword>
<keyword evidence="13" id="KW-1185">Reference proteome</keyword>
<keyword evidence="6 10" id="KW-0274">FAD</keyword>
<keyword evidence="12" id="KW-0449">Lipoprotein</keyword>
<dbReference type="EC" id="2.7.1.180" evidence="1 10"/>
<evidence type="ECO:0000256" key="11">
    <source>
        <dbReference type="PIRSR" id="PIRSR006268-2"/>
    </source>
</evidence>
<dbReference type="InterPro" id="IPR003374">
    <property type="entry name" value="ApbE-like_sf"/>
</dbReference>
<comment type="similarity">
    <text evidence="10">Belongs to the ApbE family.</text>
</comment>
<dbReference type="Gene3D" id="3.10.520.10">
    <property type="entry name" value="ApbE-like domains"/>
    <property type="match status" value="1"/>
</dbReference>
<evidence type="ECO:0000256" key="1">
    <source>
        <dbReference type="ARBA" id="ARBA00011955"/>
    </source>
</evidence>
<proteinExistence type="inferred from homology"/>
<feature type="binding site" evidence="11">
    <location>
        <position position="160"/>
    </location>
    <ligand>
        <name>Mg(2+)</name>
        <dbReference type="ChEBI" id="CHEBI:18420"/>
    </ligand>
</feature>
<evidence type="ECO:0000256" key="3">
    <source>
        <dbReference type="ARBA" id="ARBA00022630"/>
    </source>
</evidence>
<dbReference type="PANTHER" id="PTHR30040">
    <property type="entry name" value="THIAMINE BIOSYNTHESIS LIPOPROTEIN APBE"/>
    <property type="match status" value="1"/>
</dbReference>
<comment type="catalytic activity">
    <reaction evidence="9 10">
        <text>L-threonyl-[protein] + FAD = FMN-L-threonyl-[protein] + AMP + H(+)</text>
        <dbReference type="Rhea" id="RHEA:36847"/>
        <dbReference type="Rhea" id="RHEA-COMP:11060"/>
        <dbReference type="Rhea" id="RHEA-COMP:11061"/>
        <dbReference type="ChEBI" id="CHEBI:15378"/>
        <dbReference type="ChEBI" id="CHEBI:30013"/>
        <dbReference type="ChEBI" id="CHEBI:57692"/>
        <dbReference type="ChEBI" id="CHEBI:74257"/>
        <dbReference type="ChEBI" id="CHEBI:456215"/>
        <dbReference type="EC" id="2.7.1.180"/>
    </reaction>
</comment>
<keyword evidence="5 10" id="KW-0479">Metal-binding</keyword>
<evidence type="ECO:0000313" key="13">
    <source>
        <dbReference type="Proteomes" id="UP000244077"/>
    </source>
</evidence>
<protein>
    <recommendedName>
        <fullName evidence="2 10">FAD:protein FMN transferase</fullName>
        <ecNumber evidence="1 10">2.7.1.180</ecNumber>
    </recommendedName>
    <alternativeName>
        <fullName evidence="8 10">Flavin transferase</fullName>
    </alternativeName>
</protein>
<gene>
    <name evidence="12" type="ORF">C8N42_1389</name>
</gene>